<comment type="caution">
    <text evidence="2">The sequence shown here is derived from an EMBL/GenBank/DDBJ whole genome shotgun (WGS) entry which is preliminary data.</text>
</comment>
<keyword evidence="3" id="KW-1185">Reference proteome</keyword>
<accession>A0AAV8QB71</accession>
<feature type="region of interest" description="Disordered" evidence="1">
    <location>
        <begin position="191"/>
        <end position="235"/>
    </location>
</feature>
<protein>
    <submittedName>
        <fullName evidence="2">Uncharacterized protein</fullName>
    </submittedName>
</protein>
<feature type="region of interest" description="Disordered" evidence="1">
    <location>
        <begin position="287"/>
        <end position="306"/>
    </location>
</feature>
<reference evidence="2 3" key="1">
    <citation type="submission" date="2022-12" db="EMBL/GenBank/DDBJ databases">
        <title>Chromosome-scale assembly of the Ensete ventricosum genome.</title>
        <authorList>
            <person name="Dussert Y."/>
            <person name="Stocks J."/>
            <person name="Wendawek A."/>
            <person name="Woldeyes F."/>
            <person name="Nichols R.A."/>
            <person name="Borrell J.S."/>
        </authorList>
    </citation>
    <scope>NUCLEOTIDE SEQUENCE [LARGE SCALE GENOMIC DNA]</scope>
    <source>
        <strain evidence="3">cv. Maze</strain>
        <tissue evidence="2">Seeds</tissue>
    </source>
</reference>
<sequence length="411" mass="43830">MASACINKGPMPPDSSFLDFAPACPSYGFLNPRISLSHDGPADGGSVPGHDVQDPQSAASPPGAADLVDSERVIPDFEFRLDDPVMMLPADELFSDGKLVPLHVAAARPHVEPADGISLPEAEMPRRVAEVHGSELCARSPRAPRSSSRWRKLLGLKKQQQNPMPESQKVPQHPSKSLTANTRSLCDILHRRPKPSADDCSLNTPLLNDSDSEPASTSITARRSLSSSSSSSGADHDELLRFSFDAEKPSQAPISLVRAPSCVRVARPRGDTAEGYRAAREGRCTVRRGSDGAPAEPPTLAASVDSPRMNASGKVVFQGLESSSSSPGSLHHRHRGKPYRGMERSYSVNLRVVPVLNVLPVGSLRVGASKPGSVFGLGHLFSPHKTDRPVSAAGRNARGSVRRSKIGKEKA</sequence>
<feature type="compositionally biased region" description="Low complexity" evidence="1">
    <location>
        <begin position="215"/>
        <end position="232"/>
    </location>
</feature>
<dbReference type="PANTHER" id="PTHR31722:SF0">
    <property type="entry name" value="OS06G0675200 PROTEIN"/>
    <property type="match status" value="1"/>
</dbReference>
<evidence type="ECO:0000313" key="3">
    <source>
        <dbReference type="Proteomes" id="UP001222027"/>
    </source>
</evidence>
<dbReference type="EMBL" id="JAQQAF010000008">
    <property type="protein sequence ID" value="KAJ8466836.1"/>
    <property type="molecule type" value="Genomic_DNA"/>
</dbReference>
<evidence type="ECO:0000256" key="1">
    <source>
        <dbReference type="SAM" id="MobiDB-lite"/>
    </source>
</evidence>
<organism evidence="2 3">
    <name type="scientific">Ensete ventricosum</name>
    <name type="common">Abyssinian banana</name>
    <name type="synonym">Musa ensete</name>
    <dbReference type="NCBI Taxonomy" id="4639"/>
    <lineage>
        <taxon>Eukaryota</taxon>
        <taxon>Viridiplantae</taxon>
        <taxon>Streptophyta</taxon>
        <taxon>Embryophyta</taxon>
        <taxon>Tracheophyta</taxon>
        <taxon>Spermatophyta</taxon>
        <taxon>Magnoliopsida</taxon>
        <taxon>Liliopsida</taxon>
        <taxon>Zingiberales</taxon>
        <taxon>Musaceae</taxon>
        <taxon>Ensete</taxon>
    </lineage>
</organism>
<feature type="region of interest" description="Disordered" evidence="1">
    <location>
        <begin position="157"/>
        <end position="179"/>
    </location>
</feature>
<feature type="region of interest" description="Disordered" evidence="1">
    <location>
        <begin position="38"/>
        <end position="65"/>
    </location>
</feature>
<proteinExistence type="predicted"/>
<dbReference type="PANTHER" id="PTHR31722">
    <property type="entry name" value="OS06G0675200 PROTEIN"/>
    <property type="match status" value="1"/>
</dbReference>
<gene>
    <name evidence="2" type="ORF">OPV22_029388</name>
</gene>
<feature type="region of interest" description="Disordered" evidence="1">
    <location>
        <begin position="386"/>
        <end position="411"/>
    </location>
</feature>
<name>A0AAV8QB71_ENSVE</name>
<dbReference type="Proteomes" id="UP001222027">
    <property type="component" value="Unassembled WGS sequence"/>
</dbReference>
<evidence type="ECO:0000313" key="2">
    <source>
        <dbReference type="EMBL" id="KAJ8466836.1"/>
    </source>
</evidence>
<dbReference type="AlphaFoldDB" id="A0AAV8QB71"/>